<dbReference type="AlphaFoldDB" id="A0A9P3GPB0"/>
<evidence type="ECO:0000256" key="1">
    <source>
        <dbReference type="SAM" id="MobiDB-lite"/>
    </source>
</evidence>
<keyword evidence="2" id="KW-0812">Transmembrane</keyword>
<evidence type="ECO:0000313" key="3">
    <source>
        <dbReference type="EMBL" id="GJE99408.1"/>
    </source>
</evidence>
<proteinExistence type="predicted"/>
<evidence type="ECO:0000313" key="4">
    <source>
        <dbReference type="Proteomes" id="UP000703269"/>
    </source>
</evidence>
<evidence type="ECO:0000256" key="2">
    <source>
        <dbReference type="SAM" id="Phobius"/>
    </source>
</evidence>
<feature type="region of interest" description="Disordered" evidence="1">
    <location>
        <begin position="1"/>
        <end position="76"/>
    </location>
</feature>
<accession>A0A9P3GPB0</accession>
<keyword evidence="2" id="KW-1133">Transmembrane helix</keyword>
<dbReference type="EMBL" id="BPQB01000108">
    <property type="protein sequence ID" value="GJE99408.1"/>
    <property type="molecule type" value="Genomic_DNA"/>
</dbReference>
<feature type="compositionally biased region" description="Polar residues" evidence="1">
    <location>
        <begin position="13"/>
        <end position="39"/>
    </location>
</feature>
<sequence>MEAQKPGRRHATQEQLTAQTKRFQTTPTLALSPESTEPTLSEIVSAARSAAGRAEERTSNLSRSGSQDGPPEGVSHADACLSVQLAEAILEDGDETDEVNSIVLDDTHSRMLSDRSEGEDHERQFLVRTDEDEEREALEDDVQSFRSSVSMDTDTQRAKADLFMHNTDARRSHLNVDGPSSSRLSLHVGGEEGAPKEKKGESLAAKAGIILGIHNIFVVISQFLITGISSTIFALTSSGEADERAPGDLPANATAVDLVGREGAAVRAGGPDSYAYVFRLGGLAAACAFVLTVRHLQHHERA</sequence>
<keyword evidence="2" id="KW-0472">Membrane</keyword>
<dbReference type="OrthoDB" id="28755at2759"/>
<organism evidence="3 4">
    <name type="scientific">Phanerochaete sordida</name>
    <dbReference type="NCBI Taxonomy" id="48140"/>
    <lineage>
        <taxon>Eukaryota</taxon>
        <taxon>Fungi</taxon>
        <taxon>Dikarya</taxon>
        <taxon>Basidiomycota</taxon>
        <taxon>Agaricomycotina</taxon>
        <taxon>Agaricomycetes</taxon>
        <taxon>Polyporales</taxon>
        <taxon>Phanerochaetaceae</taxon>
        <taxon>Phanerochaete</taxon>
    </lineage>
</organism>
<comment type="caution">
    <text evidence="3">The sequence shown here is derived from an EMBL/GenBank/DDBJ whole genome shotgun (WGS) entry which is preliminary data.</text>
</comment>
<gene>
    <name evidence="3" type="ORF">PsYK624_156660</name>
</gene>
<reference evidence="3 4" key="1">
    <citation type="submission" date="2021-08" db="EMBL/GenBank/DDBJ databases">
        <title>Draft Genome Sequence of Phanerochaete sordida strain YK-624.</title>
        <authorList>
            <person name="Mori T."/>
            <person name="Dohra H."/>
            <person name="Suzuki T."/>
            <person name="Kawagishi H."/>
            <person name="Hirai H."/>
        </authorList>
    </citation>
    <scope>NUCLEOTIDE SEQUENCE [LARGE SCALE GENOMIC DNA]</scope>
    <source>
        <strain evidence="3 4">YK-624</strain>
    </source>
</reference>
<feature type="compositionally biased region" description="Basic and acidic residues" evidence="1">
    <location>
        <begin position="189"/>
        <end position="200"/>
    </location>
</feature>
<feature type="transmembrane region" description="Helical" evidence="2">
    <location>
        <begin position="203"/>
        <end position="225"/>
    </location>
</feature>
<feature type="compositionally biased region" description="Basic residues" evidence="1">
    <location>
        <begin position="1"/>
        <end position="10"/>
    </location>
</feature>
<dbReference type="Proteomes" id="UP000703269">
    <property type="component" value="Unassembled WGS sequence"/>
</dbReference>
<evidence type="ECO:0008006" key="5">
    <source>
        <dbReference type="Google" id="ProtNLM"/>
    </source>
</evidence>
<feature type="region of interest" description="Disordered" evidence="1">
    <location>
        <begin position="171"/>
        <end position="200"/>
    </location>
</feature>
<feature type="transmembrane region" description="Helical" evidence="2">
    <location>
        <begin position="274"/>
        <end position="293"/>
    </location>
</feature>
<keyword evidence="4" id="KW-1185">Reference proteome</keyword>
<name>A0A9P3GPB0_9APHY</name>
<protein>
    <recommendedName>
        <fullName evidence="5">Transmembrane protein</fullName>
    </recommendedName>
</protein>